<comment type="caution">
    <text evidence="1">The sequence shown here is derived from an EMBL/GenBank/DDBJ whole genome shotgun (WGS) entry which is preliminary data.</text>
</comment>
<dbReference type="EMBL" id="WRPP01000003">
    <property type="protein sequence ID" value="MVU78972.1"/>
    <property type="molecule type" value="Genomic_DNA"/>
</dbReference>
<keyword evidence="2" id="KW-1185">Reference proteome</keyword>
<evidence type="ECO:0000313" key="2">
    <source>
        <dbReference type="Proteomes" id="UP000466794"/>
    </source>
</evidence>
<evidence type="ECO:0000313" key="1">
    <source>
        <dbReference type="EMBL" id="MVU78972.1"/>
    </source>
</evidence>
<gene>
    <name evidence="1" type="ORF">GPX89_17175</name>
</gene>
<accession>A0A7K1UXE6</accession>
<protein>
    <submittedName>
        <fullName evidence="1">Uncharacterized protein</fullName>
    </submittedName>
</protein>
<proteinExistence type="predicted"/>
<organism evidence="1 2">
    <name type="scientific">Nocardia terrae</name>
    <dbReference type="NCBI Taxonomy" id="2675851"/>
    <lineage>
        <taxon>Bacteria</taxon>
        <taxon>Bacillati</taxon>
        <taxon>Actinomycetota</taxon>
        <taxon>Actinomycetes</taxon>
        <taxon>Mycobacteriales</taxon>
        <taxon>Nocardiaceae</taxon>
        <taxon>Nocardia</taxon>
    </lineage>
</organism>
<sequence length="185" mass="20316">MPDTLPLARTNAEARLYLTLQPCPTCGETRCQFRSAVVSIDGDLASRYTGDCPTCGTERVYEFRLPADILPPPADSVRFGLDNPSELLDPGVWLWYSDVCIRQVPAVDEPLDERAARTARHTLATAVAAVEETLKFLPPAGDRIPASAFTSPKGRAAYETEPGRFTRPRLEALHDTYIAALAARR</sequence>
<name>A0A7K1UXE6_9NOCA</name>
<dbReference type="AlphaFoldDB" id="A0A7K1UXE6"/>
<dbReference type="RefSeq" id="WP_157388568.1">
    <property type="nucleotide sequence ID" value="NZ_WRPP01000003.1"/>
</dbReference>
<dbReference type="Proteomes" id="UP000466794">
    <property type="component" value="Unassembled WGS sequence"/>
</dbReference>
<reference evidence="1 2" key="1">
    <citation type="submission" date="2019-12" db="EMBL/GenBank/DDBJ databases">
        <title>Nocardia sp. nov. ET3-3 isolated from soil.</title>
        <authorList>
            <person name="Kanchanasin P."/>
            <person name="Tanasupawat S."/>
            <person name="Yuki M."/>
            <person name="Kudo T."/>
        </authorList>
    </citation>
    <scope>NUCLEOTIDE SEQUENCE [LARGE SCALE GENOMIC DNA]</scope>
    <source>
        <strain evidence="1 2">ET3-3</strain>
    </source>
</reference>